<gene>
    <name evidence="3" type="ORF">PFISCL1PPCAC_29102</name>
    <name evidence="2" type="ORF">PFISCL1PPCAC_5910</name>
</gene>
<protein>
    <submittedName>
        <fullName evidence="2">Uncharacterized protein</fullName>
    </submittedName>
</protein>
<dbReference type="AlphaFoldDB" id="A0AAV5V667"/>
<sequence length="118" mass="13219">SSNPHRKRSSSVDQTSIRVQERASRPLTLNRRVSFQSPTPLRSSFSQPEYVSPTRRTQSPNKRVTFGRPDIQFDMLSPALLKMSIKRSSMSNPAGVAHWMPNGEGSASFPSICEEVNE</sequence>
<dbReference type="EMBL" id="BTSY01000275">
    <property type="protein sequence ID" value="GMT37805.1"/>
    <property type="molecule type" value="Genomic_DNA"/>
</dbReference>
<evidence type="ECO:0000313" key="4">
    <source>
        <dbReference type="Proteomes" id="UP001432322"/>
    </source>
</evidence>
<accession>A0AAV5V667</accession>
<evidence type="ECO:0000256" key="1">
    <source>
        <dbReference type="SAM" id="MobiDB-lite"/>
    </source>
</evidence>
<comment type="caution">
    <text evidence="2">The sequence shown here is derived from an EMBL/GenBank/DDBJ whole genome shotgun (WGS) entry which is preliminary data.</text>
</comment>
<keyword evidence="4" id="KW-1185">Reference proteome</keyword>
<reference evidence="2" key="1">
    <citation type="submission" date="2023-10" db="EMBL/GenBank/DDBJ databases">
        <title>Genome assembly of Pristionchus species.</title>
        <authorList>
            <person name="Yoshida K."/>
            <person name="Sommer R.J."/>
        </authorList>
    </citation>
    <scope>NUCLEOTIDE SEQUENCE</scope>
    <source>
        <strain evidence="2">RS5133</strain>
    </source>
</reference>
<feature type="non-terminal residue" evidence="2">
    <location>
        <position position="1"/>
    </location>
</feature>
<feature type="region of interest" description="Disordered" evidence="1">
    <location>
        <begin position="92"/>
        <end position="118"/>
    </location>
</feature>
<feature type="region of interest" description="Disordered" evidence="1">
    <location>
        <begin position="1"/>
        <end position="66"/>
    </location>
</feature>
<feature type="compositionally biased region" description="Polar residues" evidence="1">
    <location>
        <begin position="31"/>
        <end position="62"/>
    </location>
</feature>
<organism evidence="2 4">
    <name type="scientific">Pristionchus fissidentatus</name>
    <dbReference type="NCBI Taxonomy" id="1538716"/>
    <lineage>
        <taxon>Eukaryota</taxon>
        <taxon>Metazoa</taxon>
        <taxon>Ecdysozoa</taxon>
        <taxon>Nematoda</taxon>
        <taxon>Chromadorea</taxon>
        <taxon>Rhabditida</taxon>
        <taxon>Rhabditina</taxon>
        <taxon>Diplogasteromorpha</taxon>
        <taxon>Diplogasteroidea</taxon>
        <taxon>Neodiplogasteridae</taxon>
        <taxon>Pristionchus</taxon>
    </lineage>
</organism>
<evidence type="ECO:0000313" key="2">
    <source>
        <dbReference type="EMBL" id="GMT14613.1"/>
    </source>
</evidence>
<evidence type="ECO:0000313" key="3">
    <source>
        <dbReference type="EMBL" id="GMT37805.1"/>
    </source>
</evidence>
<name>A0AAV5V667_9BILA</name>
<proteinExistence type="predicted"/>
<dbReference type="EMBL" id="BTSY01000002">
    <property type="protein sequence ID" value="GMT14613.1"/>
    <property type="molecule type" value="Genomic_DNA"/>
</dbReference>
<dbReference type="Proteomes" id="UP001432322">
    <property type="component" value="Unassembled WGS sequence"/>
</dbReference>